<protein>
    <submittedName>
        <fullName evidence="2">Uncharacterized protein</fullName>
    </submittedName>
</protein>
<dbReference type="Proteomes" id="UP000314294">
    <property type="component" value="Unassembled WGS sequence"/>
</dbReference>
<organism evidence="2 3">
    <name type="scientific">Liparis tanakae</name>
    <name type="common">Tanaka's snailfish</name>
    <dbReference type="NCBI Taxonomy" id="230148"/>
    <lineage>
        <taxon>Eukaryota</taxon>
        <taxon>Metazoa</taxon>
        <taxon>Chordata</taxon>
        <taxon>Craniata</taxon>
        <taxon>Vertebrata</taxon>
        <taxon>Euteleostomi</taxon>
        <taxon>Actinopterygii</taxon>
        <taxon>Neopterygii</taxon>
        <taxon>Teleostei</taxon>
        <taxon>Neoteleostei</taxon>
        <taxon>Acanthomorphata</taxon>
        <taxon>Eupercaria</taxon>
        <taxon>Perciformes</taxon>
        <taxon>Cottioidei</taxon>
        <taxon>Cottales</taxon>
        <taxon>Liparidae</taxon>
        <taxon>Liparis</taxon>
    </lineage>
</organism>
<comment type="caution">
    <text evidence="2">The sequence shown here is derived from an EMBL/GenBank/DDBJ whole genome shotgun (WGS) entry which is preliminary data.</text>
</comment>
<name>A0A4Z2G845_9TELE</name>
<evidence type="ECO:0000256" key="1">
    <source>
        <dbReference type="SAM" id="MobiDB-lite"/>
    </source>
</evidence>
<dbReference type="EMBL" id="SRLO01000661">
    <property type="protein sequence ID" value="TNN49310.1"/>
    <property type="molecule type" value="Genomic_DNA"/>
</dbReference>
<feature type="region of interest" description="Disordered" evidence="1">
    <location>
        <begin position="1"/>
        <end position="59"/>
    </location>
</feature>
<evidence type="ECO:0000313" key="3">
    <source>
        <dbReference type="Proteomes" id="UP000314294"/>
    </source>
</evidence>
<gene>
    <name evidence="2" type="ORF">EYF80_040485</name>
</gene>
<proteinExistence type="predicted"/>
<keyword evidence="3" id="KW-1185">Reference proteome</keyword>
<dbReference type="AlphaFoldDB" id="A0A4Z2G845"/>
<evidence type="ECO:0000313" key="2">
    <source>
        <dbReference type="EMBL" id="TNN49310.1"/>
    </source>
</evidence>
<reference evidence="2 3" key="1">
    <citation type="submission" date="2019-03" db="EMBL/GenBank/DDBJ databases">
        <title>First draft genome of Liparis tanakae, snailfish: a comprehensive survey of snailfish specific genes.</title>
        <authorList>
            <person name="Kim W."/>
            <person name="Song I."/>
            <person name="Jeong J.-H."/>
            <person name="Kim D."/>
            <person name="Kim S."/>
            <person name="Ryu S."/>
            <person name="Song J.Y."/>
            <person name="Lee S.K."/>
        </authorList>
    </citation>
    <scope>NUCLEOTIDE SEQUENCE [LARGE SCALE GENOMIC DNA]</scope>
    <source>
        <tissue evidence="2">Muscle</tissue>
    </source>
</reference>
<sequence length="59" mass="6723">MRLMRSFHSPPAVLRRSRPLSPCSVSTRTNSAAARLPWSKAPDPRLPGVRQQQQKKKTR</sequence>
<accession>A0A4Z2G845</accession>
<feature type="compositionally biased region" description="Polar residues" evidence="1">
    <location>
        <begin position="23"/>
        <end position="32"/>
    </location>
</feature>